<dbReference type="InterPro" id="IPR006128">
    <property type="entry name" value="Lipoprotein_PsaA-like"/>
</dbReference>
<evidence type="ECO:0000256" key="3">
    <source>
        <dbReference type="ARBA" id="ARBA00022448"/>
    </source>
</evidence>
<evidence type="ECO:0000313" key="8">
    <source>
        <dbReference type="EMBL" id="SMC29631.1"/>
    </source>
</evidence>
<dbReference type="PANTHER" id="PTHR42953">
    <property type="entry name" value="HIGH-AFFINITY ZINC UPTAKE SYSTEM PROTEIN ZNUA-RELATED"/>
    <property type="match status" value="1"/>
</dbReference>
<evidence type="ECO:0000256" key="1">
    <source>
        <dbReference type="ARBA" id="ARBA00004196"/>
    </source>
</evidence>
<dbReference type="GO" id="GO:0046872">
    <property type="term" value="F:metal ion binding"/>
    <property type="evidence" value="ECO:0007669"/>
    <property type="project" value="UniProtKB-KW"/>
</dbReference>
<dbReference type="PRINTS" id="PR00691">
    <property type="entry name" value="ADHESINB"/>
</dbReference>
<proteinExistence type="inferred from homology"/>
<dbReference type="RefSeq" id="WP_176217032.1">
    <property type="nucleotide sequence ID" value="NZ_FWXD01000038.1"/>
</dbReference>
<keyword evidence="5 7" id="KW-0732">Signal</keyword>
<keyword evidence="3 6" id="KW-0813">Transport</keyword>
<feature type="signal peptide" evidence="7">
    <location>
        <begin position="1"/>
        <end position="20"/>
    </location>
</feature>
<dbReference type="CDD" id="cd01137">
    <property type="entry name" value="PsaA"/>
    <property type="match status" value="1"/>
</dbReference>
<feature type="chain" id="PRO_5010703224" evidence="7">
    <location>
        <begin position="21"/>
        <end position="295"/>
    </location>
</feature>
<dbReference type="EMBL" id="FWXD01000038">
    <property type="protein sequence ID" value="SMC29631.1"/>
    <property type="molecule type" value="Genomic_DNA"/>
</dbReference>
<evidence type="ECO:0000256" key="6">
    <source>
        <dbReference type="RuleBase" id="RU003512"/>
    </source>
</evidence>
<keyword evidence="9" id="KW-1185">Reference proteome</keyword>
<dbReference type="Pfam" id="PF01297">
    <property type="entry name" value="ZnuA"/>
    <property type="match status" value="1"/>
</dbReference>
<dbReference type="GO" id="GO:0030313">
    <property type="term" value="C:cell envelope"/>
    <property type="evidence" value="ECO:0007669"/>
    <property type="project" value="UniProtKB-SubCell"/>
</dbReference>
<dbReference type="AlphaFoldDB" id="A0A1W1Y1E8"/>
<dbReference type="Gene3D" id="3.40.50.1980">
    <property type="entry name" value="Nitrogenase molybdenum iron protein domain"/>
    <property type="match status" value="2"/>
</dbReference>
<dbReference type="Proteomes" id="UP000192761">
    <property type="component" value="Unassembled WGS sequence"/>
</dbReference>
<dbReference type="GO" id="GO:0007155">
    <property type="term" value="P:cell adhesion"/>
    <property type="evidence" value="ECO:0007669"/>
    <property type="project" value="InterPro"/>
</dbReference>
<sequence>MLRRALIALALLAAPALAVSAPARLPVVASFSILGDLVQQVGGDKVEVTTLVGPDQDAHVFQPAPRDAQAVTRAKVVFLNGLGFEGWMPRLAMASGFHGLQVQVSAGLQPRRMQEDGRDHLDPHAWQDPVNVQTYVTNIAQALSHVDPANAAYYQQRAAAYRQQLVALEGWVRQQLGTIAPAKRKVITSHDAFGYCAARFGIEFLAPQGMNTDAEASAKDVARLVQQIRRERVKAVFVENITNPRLLDQLAREAQIKVGGELYSDALSKTGGPAGNYLAMYRYNITTLLAGMRQN</sequence>
<dbReference type="InterPro" id="IPR006129">
    <property type="entry name" value="AdhesinB"/>
</dbReference>
<evidence type="ECO:0000256" key="2">
    <source>
        <dbReference type="ARBA" id="ARBA00011028"/>
    </source>
</evidence>
<protein>
    <submittedName>
        <fullName evidence="8">Zinc/manganese transport system substrate-binding protein</fullName>
    </submittedName>
</protein>
<keyword evidence="4" id="KW-0479">Metal-binding</keyword>
<organism evidence="8 9">
    <name type="scientific">Andreprevotia lacus DSM 23236</name>
    <dbReference type="NCBI Taxonomy" id="1121001"/>
    <lineage>
        <taxon>Bacteria</taxon>
        <taxon>Pseudomonadati</taxon>
        <taxon>Pseudomonadota</taxon>
        <taxon>Betaproteobacteria</taxon>
        <taxon>Neisseriales</taxon>
        <taxon>Chitinibacteraceae</taxon>
        <taxon>Andreprevotia</taxon>
    </lineage>
</organism>
<dbReference type="PANTHER" id="PTHR42953:SF1">
    <property type="entry name" value="METAL-BINDING PROTEIN HI_0362-RELATED"/>
    <property type="match status" value="1"/>
</dbReference>
<reference evidence="8 9" key="1">
    <citation type="submission" date="2017-04" db="EMBL/GenBank/DDBJ databases">
        <authorList>
            <person name="Afonso C.L."/>
            <person name="Miller P.J."/>
            <person name="Scott M.A."/>
            <person name="Spackman E."/>
            <person name="Goraichik I."/>
            <person name="Dimitrov K.M."/>
            <person name="Suarez D.L."/>
            <person name="Swayne D.E."/>
        </authorList>
    </citation>
    <scope>NUCLEOTIDE SEQUENCE [LARGE SCALE GENOMIC DNA]</scope>
    <source>
        <strain evidence="8 9">DSM 23236</strain>
    </source>
</reference>
<dbReference type="STRING" id="1121001.SAMN02745857_03971"/>
<evidence type="ECO:0000256" key="7">
    <source>
        <dbReference type="SAM" id="SignalP"/>
    </source>
</evidence>
<name>A0A1W1Y1E8_9NEIS</name>
<gene>
    <name evidence="8" type="ORF">SAMN02745857_03971</name>
</gene>
<evidence type="ECO:0000256" key="5">
    <source>
        <dbReference type="ARBA" id="ARBA00022729"/>
    </source>
</evidence>
<comment type="similarity">
    <text evidence="2 6">Belongs to the bacterial solute-binding protein 9 family.</text>
</comment>
<dbReference type="InterPro" id="IPR006127">
    <property type="entry name" value="ZnuA-like"/>
</dbReference>
<comment type="subcellular location">
    <subcellularLocation>
        <location evidence="1">Cell envelope</location>
    </subcellularLocation>
</comment>
<dbReference type="SUPFAM" id="SSF53807">
    <property type="entry name" value="Helical backbone' metal receptor"/>
    <property type="match status" value="1"/>
</dbReference>
<accession>A0A1W1Y1E8</accession>
<dbReference type="PRINTS" id="PR00690">
    <property type="entry name" value="ADHESNFAMILY"/>
</dbReference>
<dbReference type="InterPro" id="IPR050492">
    <property type="entry name" value="Bact_metal-bind_prot9"/>
</dbReference>
<evidence type="ECO:0000313" key="9">
    <source>
        <dbReference type="Proteomes" id="UP000192761"/>
    </source>
</evidence>
<dbReference type="GO" id="GO:0030001">
    <property type="term" value="P:metal ion transport"/>
    <property type="evidence" value="ECO:0007669"/>
    <property type="project" value="InterPro"/>
</dbReference>
<evidence type="ECO:0000256" key="4">
    <source>
        <dbReference type="ARBA" id="ARBA00022723"/>
    </source>
</evidence>